<dbReference type="AlphaFoldDB" id="A0AAV8SQ07"/>
<evidence type="ECO:0000256" key="2">
    <source>
        <dbReference type="ARBA" id="ARBA00004167"/>
    </source>
</evidence>
<evidence type="ECO:0000256" key="4">
    <source>
        <dbReference type="ARBA" id="ARBA00012483"/>
    </source>
</evidence>
<keyword evidence="18" id="KW-1185">Reference proteome</keyword>
<dbReference type="GO" id="GO:0016020">
    <property type="term" value="C:membrane"/>
    <property type="evidence" value="ECO:0007669"/>
    <property type="project" value="UniProtKB-SubCell"/>
</dbReference>
<proteinExistence type="inferred from homology"/>
<dbReference type="Proteomes" id="UP001159364">
    <property type="component" value="Linkage Group LG09"/>
</dbReference>
<dbReference type="PANTHER" id="PTHR46913">
    <property type="entry name" value="RING-H2 FINGER PROTEIN ATL16"/>
    <property type="match status" value="1"/>
</dbReference>
<dbReference type="InterPro" id="IPR001841">
    <property type="entry name" value="Znf_RING"/>
</dbReference>
<dbReference type="PROSITE" id="PS50089">
    <property type="entry name" value="ZF_RING_2"/>
    <property type="match status" value="1"/>
</dbReference>
<evidence type="ECO:0000256" key="6">
    <source>
        <dbReference type="ARBA" id="ARBA00022692"/>
    </source>
</evidence>
<evidence type="ECO:0000313" key="17">
    <source>
        <dbReference type="EMBL" id="KAJ8753989.1"/>
    </source>
</evidence>
<evidence type="ECO:0000259" key="16">
    <source>
        <dbReference type="PROSITE" id="PS50089"/>
    </source>
</evidence>
<evidence type="ECO:0000256" key="14">
    <source>
        <dbReference type="PROSITE-ProRule" id="PRU00175"/>
    </source>
</evidence>
<dbReference type="PANTHER" id="PTHR46913:SF1">
    <property type="entry name" value="RING-H2 FINGER PROTEIN ATL16"/>
    <property type="match status" value="1"/>
</dbReference>
<evidence type="ECO:0000256" key="9">
    <source>
        <dbReference type="ARBA" id="ARBA00022786"/>
    </source>
</evidence>
<comment type="similarity">
    <text evidence="13">Belongs to the RING-type zinc finger family. ATL subfamily.</text>
</comment>
<gene>
    <name evidence="17" type="ORF">K2173_001887</name>
</gene>
<dbReference type="EMBL" id="JAIWQS010000009">
    <property type="protein sequence ID" value="KAJ8753989.1"/>
    <property type="molecule type" value="Genomic_DNA"/>
</dbReference>
<dbReference type="CDD" id="cd16461">
    <property type="entry name" value="RING-H2_EL5-like"/>
    <property type="match status" value="1"/>
</dbReference>
<comment type="subcellular location">
    <subcellularLocation>
        <location evidence="2">Membrane</location>
        <topology evidence="2">Single-pass membrane protein</topology>
    </subcellularLocation>
</comment>
<keyword evidence="11 15" id="KW-1133">Transmembrane helix</keyword>
<evidence type="ECO:0000256" key="13">
    <source>
        <dbReference type="ARBA" id="ARBA00024209"/>
    </source>
</evidence>
<evidence type="ECO:0000256" key="7">
    <source>
        <dbReference type="ARBA" id="ARBA00022723"/>
    </source>
</evidence>
<dbReference type="GO" id="GO:0016567">
    <property type="term" value="P:protein ubiquitination"/>
    <property type="evidence" value="ECO:0007669"/>
    <property type="project" value="InterPro"/>
</dbReference>
<keyword evidence="7" id="KW-0479">Metal-binding</keyword>
<evidence type="ECO:0000256" key="8">
    <source>
        <dbReference type="ARBA" id="ARBA00022771"/>
    </source>
</evidence>
<comment type="caution">
    <text evidence="17">The sequence shown here is derived from an EMBL/GenBank/DDBJ whole genome shotgun (WGS) entry which is preliminary data.</text>
</comment>
<evidence type="ECO:0000256" key="15">
    <source>
        <dbReference type="SAM" id="Phobius"/>
    </source>
</evidence>
<keyword evidence="9" id="KW-0833">Ubl conjugation pathway</keyword>
<comment type="pathway">
    <text evidence="3">Protein modification; protein ubiquitination.</text>
</comment>
<evidence type="ECO:0000256" key="5">
    <source>
        <dbReference type="ARBA" id="ARBA00022679"/>
    </source>
</evidence>
<feature type="transmembrane region" description="Helical" evidence="15">
    <location>
        <begin position="24"/>
        <end position="48"/>
    </location>
</feature>
<comment type="catalytic activity">
    <reaction evidence="1">
        <text>S-ubiquitinyl-[E2 ubiquitin-conjugating enzyme]-L-cysteine + [acceptor protein]-L-lysine = [E2 ubiquitin-conjugating enzyme]-L-cysteine + N(6)-ubiquitinyl-[acceptor protein]-L-lysine.</text>
        <dbReference type="EC" id="2.3.2.27"/>
    </reaction>
</comment>
<name>A0AAV8SQ07_9ROSI</name>
<dbReference type="SUPFAM" id="SSF57850">
    <property type="entry name" value="RING/U-box"/>
    <property type="match status" value="1"/>
</dbReference>
<dbReference type="Gene3D" id="3.30.40.10">
    <property type="entry name" value="Zinc/RING finger domain, C3HC4 (zinc finger)"/>
    <property type="match status" value="1"/>
</dbReference>
<dbReference type="Pfam" id="PF13639">
    <property type="entry name" value="zf-RING_2"/>
    <property type="match status" value="1"/>
</dbReference>
<keyword evidence="12 15" id="KW-0472">Membrane</keyword>
<accession>A0AAV8SQ07</accession>
<evidence type="ECO:0000256" key="3">
    <source>
        <dbReference type="ARBA" id="ARBA00004906"/>
    </source>
</evidence>
<feature type="domain" description="RING-type" evidence="16">
    <location>
        <begin position="107"/>
        <end position="149"/>
    </location>
</feature>
<evidence type="ECO:0000256" key="11">
    <source>
        <dbReference type="ARBA" id="ARBA00022989"/>
    </source>
</evidence>
<keyword evidence="8 14" id="KW-0863">Zinc-finger</keyword>
<keyword evidence="5" id="KW-0808">Transferase</keyword>
<sequence>MDDTGSSTQVSGWSLRQATETGSFFTPLLFSLAGAVATSMAIIAYHFIMVKYCIRRRRMAVSQYSRPEQGNHNQVSHGLEKHVLNKIPIFSYSRGNDEFLPLDHVQCVVCLAELKEGDEVRSLPHCGHAFHVTCIDHWFLAHTTCPICRAPVTYTANETTPDVGRDRHDQETQTSADFLEQRDADEGSRVLLRHCASLVLPREGKGQSIMRLTRSFSADRNFVIIDIQRDSTEKAPCSSSSSSSLKADIIMESKSVRGILLAHQLDCMPSRLLRSFSQLQTDRSTVVANGNFP</sequence>
<dbReference type="GO" id="GO:0061630">
    <property type="term" value="F:ubiquitin protein ligase activity"/>
    <property type="evidence" value="ECO:0007669"/>
    <property type="project" value="UniProtKB-EC"/>
</dbReference>
<dbReference type="GO" id="GO:0008270">
    <property type="term" value="F:zinc ion binding"/>
    <property type="evidence" value="ECO:0007669"/>
    <property type="project" value="UniProtKB-KW"/>
</dbReference>
<protein>
    <recommendedName>
        <fullName evidence="4">RING-type E3 ubiquitin transferase</fullName>
        <ecNumber evidence="4">2.3.2.27</ecNumber>
    </recommendedName>
</protein>
<reference evidence="17 18" key="1">
    <citation type="submission" date="2021-09" db="EMBL/GenBank/DDBJ databases">
        <title>Genomic insights and catalytic innovation underlie evolution of tropane alkaloids biosynthesis.</title>
        <authorList>
            <person name="Wang Y.-J."/>
            <person name="Tian T."/>
            <person name="Huang J.-P."/>
            <person name="Huang S.-X."/>
        </authorList>
    </citation>
    <scope>NUCLEOTIDE SEQUENCE [LARGE SCALE GENOMIC DNA]</scope>
    <source>
        <strain evidence="17">KIB-2018</strain>
        <tissue evidence="17">Leaf</tissue>
    </source>
</reference>
<dbReference type="EC" id="2.3.2.27" evidence="4"/>
<evidence type="ECO:0000256" key="10">
    <source>
        <dbReference type="ARBA" id="ARBA00022833"/>
    </source>
</evidence>
<organism evidence="17 18">
    <name type="scientific">Erythroxylum novogranatense</name>
    <dbReference type="NCBI Taxonomy" id="1862640"/>
    <lineage>
        <taxon>Eukaryota</taxon>
        <taxon>Viridiplantae</taxon>
        <taxon>Streptophyta</taxon>
        <taxon>Embryophyta</taxon>
        <taxon>Tracheophyta</taxon>
        <taxon>Spermatophyta</taxon>
        <taxon>Magnoliopsida</taxon>
        <taxon>eudicotyledons</taxon>
        <taxon>Gunneridae</taxon>
        <taxon>Pentapetalae</taxon>
        <taxon>rosids</taxon>
        <taxon>fabids</taxon>
        <taxon>Malpighiales</taxon>
        <taxon>Erythroxylaceae</taxon>
        <taxon>Erythroxylum</taxon>
    </lineage>
</organism>
<dbReference type="InterPro" id="IPR013083">
    <property type="entry name" value="Znf_RING/FYVE/PHD"/>
</dbReference>
<dbReference type="SMART" id="SM00184">
    <property type="entry name" value="RING"/>
    <property type="match status" value="1"/>
</dbReference>
<evidence type="ECO:0000256" key="12">
    <source>
        <dbReference type="ARBA" id="ARBA00023136"/>
    </source>
</evidence>
<keyword evidence="10" id="KW-0862">Zinc</keyword>
<dbReference type="InterPro" id="IPR044600">
    <property type="entry name" value="ATL1/ATL16-like"/>
</dbReference>
<evidence type="ECO:0000313" key="18">
    <source>
        <dbReference type="Proteomes" id="UP001159364"/>
    </source>
</evidence>
<evidence type="ECO:0000256" key="1">
    <source>
        <dbReference type="ARBA" id="ARBA00000900"/>
    </source>
</evidence>
<keyword evidence="6 15" id="KW-0812">Transmembrane</keyword>